<protein>
    <submittedName>
        <fullName evidence="3">ABC transporter substrate-binding protein</fullName>
    </submittedName>
</protein>
<dbReference type="InterPro" id="IPR005693">
    <property type="entry name" value="Mce"/>
</dbReference>
<dbReference type="RefSeq" id="WP_191311634.1">
    <property type="nucleotide sequence ID" value="NZ_BNAW01000014.1"/>
</dbReference>
<sequence>MRTLRRRLLGLLLIAVMVGGVALSIALYDKAFTPVVTVKLQADKIGNQLIKQSDVKVRGLIVGSVQDIVATDKGAELTLALKPESAKLIPENVSARFLPKTLFGERFVSLEIPKDPSAKTLSTGDVIPQDRTSNAVELEQAFSHLMPVLQAVQPQKLSATLTAISTALQGRGDQLGDTLSQLGTYIGELNPHEPELQHNLKALAEFSDHLKDAAPDLVQSLDNLSTTTRTVVDERQHLSDLYGSLTQASVDLQTFLQNNKDNIISLVDTARPTAELLAKYAPEYPCVISQMAQNVPLIDQALGKGTNQPGLHATIEIIVPRAPYQAGKEEPRFDDKRGPRCYDIKDIPKPFPSEPPDGAFKDGTLHQAAPKSVGEGLNPAKFKADAAGNGGSGGDLAYSTAEQGFLADLLGPQLGMNAADVPGWSSLLVGPLYRGAEVTVK</sequence>
<comment type="caution">
    <text evidence="3">The sequence shown here is derived from an EMBL/GenBank/DDBJ whole genome shotgun (WGS) entry which is preliminary data.</text>
</comment>
<dbReference type="PANTHER" id="PTHR33371">
    <property type="entry name" value="INTERMEMBRANE PHOSPHOLIPID TRANSPORT SYSTEM BINDING PROTEIN MLAD-RELATED"/>
    <property type="match status" value="1"/>
</dbReference>
<reference evidence="4" key="1">
    <citation type="journal article" date="2019" name="Int. J. Syst. Evol. Microbiol.">
        <title>The Global Catalogue of Microorganisms (GCM) 10K type strain sequencing project: providing services to taxonomists for standard genome sequencing and annotation.</title>
        <authorList>
            <consortium name="The Broad Institute Genomics Platform"/>
            <consortium name="The Broad Institute Genome Sequencing Center for Infectious Disease"/>
            <person name="Wu L."/>
            <person name="Ma J."/>
        </authorList>
    </citation>
    <scope>NUCLEOTIDE SEQUENCE [LARGE SCALE GENOMIC DNA]</scope>
    <source>
        <strain evidence="4">CGMCC 4.7680</strain>
    </source>
</reference>
<dbReference type="Proteomes" id="UP000649955">
    <property type="component" value="Unassembled WGS sequence"/>
</dbReference>
<dbReference type="NCBIfam" id="TIGR00996">
    <property type="entry name" value="Mtu_fam_mce"/>
    <property type="match status" value="1"/>
</dbReference>
<keyword evidence="4" id="KW-1185">Reference proteome</keyword>
<feature type="domain" description="Mce/MlaD" evidence="1">
    <location>
        <begin position="36"/>
        <end position="111"/>
    </location>
</feature>
<evidence type="ECO:0000313" key="4">
    <source>
        <dbReference type="Proteomes" id="UP000649955"/>
    </source>
</evidence>
<dbReference type="InterPro" id="IPR024516">
    <property type="entry name" value="Mce_C"/>
</dbReference>
<gene>
    <name evidence="3" type="ORF">GCM10017567_37200</name>
</gene>
<evidence type="ECO:0000259" key="2">
    <source>
        <dbReference type="Pfam" id="PF11887"/>
    </source>
</evidence>
<dbReference type="InterPro" id="IPR003399">
    <property type="entry name" value="Mce/MlaD"/>
</dbReference>
<feature type="domain" description="Mammalian cell entry C-terminal" evidence="2">
    <location>
        <begin position="117"/>
        <end position="339"/>
    </location>
</feature>
<dbReference type="InterPro" id="IPR052336">
    <property type="entry name" value="MlaD_Phospholipid_Transporter"/>
</dbReference>
<dbReference type="PANTHER" id="PTHR33371:SF19">
    <property type="entry name" value="MCE-FAMILY PROTEIN MCE4A"/>
    <property type="match status" value="1"/>
</dbReference>
<evidence type="ECO:0000313" key="3">
    <source>
        <dbReference type="EMBL" id="GHG15692.1"/>
    </source>
</evidence>
<organism evidence="3 4">
    <name type="scientific">Amycolatopsis bullii</name>
    <dbReference type="NCBI Taxonomy" id="941987"/>
    <lineage>
        <taxon>Bacteria</taxon>
        <taxon>Bacillati</taxon>
        <taxon>Actinomycetota</taxon>
        <taxon>Actinomycetes</taxon>
        <taxon>Pseudonocardiales</taxon>
        <taxon>Pseudonocardiaceae</taxon>
        <taxon>Amycolatopsis</taxon>
    </lineage>
</organism>
<dbReference type="EMBL" id="BNAW01000014">
    <property type="protein sequence ID" value="GHG15692.1"/>
    <property type="molecule type" value="Genomic_DNA"/>
</dbReference>
<evidence type="ECO:0000259" key="1">
    <source>
        <dbReference type="Pfam" id="PF02470"/>
    </source>
</evidence>
<proteinExistence type="predicted"/>
<name>A0ABQ3KE47_9PSEU</name>
<dbReference type="Pfam" id="PF02470">
    <property type="entry name" value="MlaD"/>
    <property type="match status" value="1"/>
</dbReference>
<accession>A0ABQ3KE47</accession>
<dbReference type="Pfam" id="PF11887">
    <property type="entry name" value="Mce4_CUP1"/>
    <property type="match status" value="1"/>
</dbReference>